<keyword evidence="6" id="KW-1185">Reference proteome</keyword>
<sequence length="296" mass="33908">MDLLPDSAALPIVPYIRESDFAVRPAYYFPFRKLLDYLFIYIRKGELHVVADGTSHRFEEGQFCLLQPGTVHDLRADGANETPFAHMDIFYEPQREKSFPTRPGQLDLASFAHLMQPRLNDFDGIAIPVLLQPQKPHLYRHLLLEMVESWQDRDPLSKLKAQAAATRLVHLVLQDHAHPAASKPGRPQLDWIPSYFSFHLADPLDIEELARRAHLSTSRFRAVFRERFGLPPHRYLMELRLEHARELLAGSDHTASQIADYCGFSSLSHFHHAFRARMGASPGAYREQSRKAGPPE</sequence>
<dbReference type="Pfam" id="PF02311">
    <property type="entry name" value="AraC_binding"/>
    <property type="match status" value="1"/>
</dbReference>
<dbReference type="Pfam" id="PF12833">
    <property type="entry name" value="HTH_18"/>
    <property type="match status" value="1"/>
</dbReference>
<evidence type="ECO:0000313" key="6">
    <source>
        <dbReference type="Proteomes" id="UP000234789"/>
    </source>
</evidence>
<dbReference type="InterPro" id="IPR014710">
    <property type="entry name" value="RmlC-like_jellyroll"/>
</dbReference>
<dbReference type="AlphaFoldDB" id="A0A2N5N2B0"/>
<dbReference type="InterPro" id="IPR050204">
    <property type="entry name" value="AraC_XylS_family_regulators"/>
</dbReference>
<dbReference type="InterPro" id="IPR037923">
    <property type="entry name" value="HTH-like"/>
</dbReference>
<proteinExistence type="predicted"/>
<evidence type="ECO:0000259" key="4">
    <source>
        <dbReference type="PROSITE" id="PS01124"/>
    </source>
</evidence>
<dbReference type="InterPro" id="IPR018060">
    <property type="entry name" value="HTH_AraC"/>
</dbReference>
<organism evidence="5 6">
    <name type="scientific">Paenibacillus pasadenensis</name>
    <dbReference type="NCBI Taxonomy" id="217090"/>
    <lineage>
        <taxon>Bacteria</taxon>
        <taxon>Bacillati</taxon>
        <taxon>Bacillota</taxon>
        <taxon>Bacilli</taxon>
        <taxon>Bacillales</taxon>
        <taxon>Paenibacillaceae</taxon>
        <taxon>Paenibacillus</taxon>
    </lineage>
</organism>
<dbReference type="InterPro" id="IPR003313">
    <property type="entry name" value="AraC-bd"/>
</dbReference>
<dbReference type="PANTHER" id="PTHR46796:SF6">
    <property type="entry name" value="ARAC SUBFAMILY"/>
    <property type="match status" value="1"/>
</dbReference>
<dbReference type="PROSITE" id="PS01124">
    <property type="entry name" value="HTH_ARAC_FAMILY_2"/>
    <property type="match status" value="1"/>
</dbReference>
<dbReference type="RefSeq" id="WP_028598101.1">
    <property type="nucleotide sequence ID" value="NZ_BIMM01000127.1"/>
</dbReference>
<dbReference type="SUPFAM" id="SSF46689">
    <property type="entry name" value="Homeodomain-like"/>
    <property type="match status" value="2"/>
</dbReference>
<protein>
    <submittedName>
        <fullName evidence="5">Transcriptional regulator, AraC family</fullName>
    </submittedName>
</protein>
<dbReference type="Gene3D" id="2.60.120.10">
    <property type="entry name" value="Jelly Rolls"/>
    <property type="match status" value="1"/>
</dbReference>
<dbReference type="PANTHER" id="PTHR46796">
    <property type="entry name" value="HTH-TYPE TRANSCRIPTIONAL ACTIVATOR RHAS-RELATED"/>
    <property type="match status" value="1"/>
</dbReference>
<evidence type="ECO:0000313" key="5">
    <source>
        <dbReference type="EMBL" id="PLT44463.1"/>
    </source>
</evidence>
<dbReference type="GO" id="GO:0043565">
    <property type="term" value="F:sequence-specific DNA binding"/>
    <property type="evidence" value="ECO:0007669"/>
    <property type="project" value="InterPro"/>
</dbReference>
<dbReference type="OrthoDB" id="249627at2"/>
<accession>A0A2N5N2B0</accession>
<dbReference type="Proteomes" id="UP000234789">
    <property type="component" value="Unassembled WGS sequence"/>
</dbReference>
<evidence type="ECO:0000256" key="3">
    <source>
        <dbReference type="ARBA" id="ARBA00023163"/>
    </source>
</evidence>
<keyword evidence="3" id="KW-0804">Transcription</keyword>
<evidence type="ECO:0000256" key="2">
    <source>
        <dbReference type="ARBA" id="ARBA00023125"/>
    </source>
</evidence>
<dbReference type="EMBL" id="NFEZ01000004">
    <property type="protein sequence ID" value="PLT44463.1"/>
    <property type="molecule type" value="Genomic_DNA"/>
</dbReference>
<dbReference type="SMART" id="SM00342">
    <property type="entry name" value="HTH_ARAC"/>
    <property type="match status" value="1"/>
</dbReference>
<comment type="caution">
    <text evidence="5">The sequence shown here is derived from an EMBL/GenBank/DDBJ whole genome shotgun (WGS) entry which is preliminary data.</text>
</comment>
<feature type="domain" description="HTH araC/xylS-type" evidence="4">
    <location>
        <begin position="190"/>
        <end position="288"/>
    </location>
</feature>
<dbReference type="InterPro" id="IPR009057">
    <property type="entry name" value="Homeodomain-like_sf"/>
</dbReference>
<dbReference type="GO" id="GO:0003700">
    <property type="term" value="F:DNA-binding transcription factor activity"/>
    <property type="evidence" value="ECO:0007669"/>
    <property type="project" value="InterPro"/>
</dbReference>
<evidence type="ECO:0000256" key="1">
    <source>
        <dbReference type="ARBA" id="ARBA00023015"/>
    </source>
</evidence>
<reference evidence="5 6" key="1">
    <citation type="submission" date="2017-05" db="EMBL/GenBank/DDBJ databases">
        <title>Functional genome analysis of Paenibacillus pasadenensis strain R16: insights on endophytic life style and antifungal activity.</title>
        <authorList>
            <person name="Passera A."/>
            <person name="Marcolungo L."/>
            <person name="Casati P."/>
            <person name="Brasca M."/>
            <person name="Quaglino F."/>
            <person name="Delledonne M."/>
        </authorList>
    </citation>
    <scope>NUCLEOTIDE SEQUENCE [LARGE SCALE GENOMIC DNA]</scope>
    <source>
        <strain evidence="5 6">R16</strain>
    </source>
</reference>
<dbReference type="SUPFAM" id="SSF51215">
    <property type="entry name" value="Regulatory protein AraC"/>
    <property type="match status" value="1"/>
</dbReference>
<dbReference type="Gene3D" id="1.10.10.60">
    <property type="entry name" value="Homeodomain-like"/>
    <property type="match status" value="2"/>
</dbReference>
<keyword evidence="1" id="KW-0805">Transcription regulation</keyword>
<keyword evidence="2" id="KW-0238">DNA-binding</keyword>
<gene>
    <name evidence="5" type="ORF">B8V81_2894</name>
</gene>
<name>A0A2N5N2B0_9BACL</name>